<feature type="signal peptide" evidence="20">
    <location>
        <begin position="1"/>
        <end position="16"/>
    </location>
</feature>
<evidence type="ECO:0000313" key="24">
    <source>
        <dbReference type="Proteomes" id="UP000594454"/>
    </source>
</evidence>
<keyword evidence="5 20" id="KW-0732">Signal</keyword>
<dbReference type="PRINTS" id="PR00177">
    <property type="entry name" value="NMDARECEPTOR"/>
</dbReference>
<evidence type="ECO:0000256" key="10">
    <source>
        <dbReference type="ARBA" id="ARBA00023170"/>
    </source>
</evidence>
<evidence type="ECO:0000256" key="8">
    <source>
        <dbReference type="ARBA" id="ARBA00023065"/>
    </source>
</evidence>
<keyword evidence="3" id="KW-1003">Cell membrane</keyword>
<evidence type="ECO:0000256" key="6">
    <source>
        <dbReference type="ARBA" id="ARBA00022989"/>
    </source>
</evidence>
<evidence type="ECO:0000256" key="7">
    <source>
        <dbReference type="ARBA" id="ARBA00023018"/>
    </source>
</evidence>
<dbReference type="InterPro" id="IPR001320">
    <property type="entry name" value="Iontro_rcpt_C"/>
</dbReference>
<evidence type="ECO:0000259" key="22">
    <source>
        <dbReference type="SMART" id="SM00918"/>
    </source>
</evidence>
<evidence type="ECO:0000256" key="11">
    <source>
        <dbReference type="ARBA" id="ARBA00023180"/>
    </source>
</evidence>
<dbReference type="InterPro" id="IPR015683">
    <property type="entry name" value="Ionotropic_Glu_rcpt"/>
</dbReference>
<feature type="transmembrane region" description="Helical" evidence="19">
    <location>
        <begin position="627"/>
        <end position="647"/>
    </location>
</feature>
<keyword evidence="9 19" id="KW-0472">Membrane</keyword>
<proteinExistence type="inferred from homology"/>
<dbReference type="InterPro" id="IPR001828">
    <property type="entry name" value="ANF_lig-bd_rcpt"/>
</dbReference>
<feature type="disulfide bond" evidence="18">
    <location>
        <begin position="73"/>
        <end position="325"/>
    </location>
</feature>
<keyword evidence="14" id="KW-0407">Ion channel</keyword>
<dbReference type="InterPro" id="IPR019594">
    <property type="entry name" value="Glu/Gly-bd"/>
</dbReference>
<dbReference type="Gene3D" id="1.10.287.70">
    <property type="match status" value="1"/>
</dbReference>
<feature type="site" description="Interaction with the cone snail toxin Con-ikot-ikot" evidence="17">
    <location>
        <position position="683"/>
    </location>
</feature>
<feature type="domain" description="Ionotropic glutamate receptor L-glutamate and glycine-binding" evidence="22">
    <location>
        <begin position="428"/>
        <end position="495"/>
    </location>
</feature>
<dbReference type="GO" id="GO:0038023">
    <property type="term" value="F:signaling receptor activity"/>
    <property type="evidence" value="ECO:0007669"/>
    <property type="project" value="InterPro"/>
</dbReference>
<evidence type="ECO:0000256" key="3">
    <source>
        <dbReference type="ARBA" id="ARBA00022475"/>
    </source>
</evidence>
<protein>
    <recommendedName>
        <fullName evidence="25">Glutamate receptor ionotropic, kainate 2-like</fullName>
    </recommendedName>
</protein>
<dbReference type="FunFam" id="1.10.287.70:FF:000010">
    <property type="entry name" value="Putative glutamate receptor ionotropic kainate 1"/>
    <property type="match status" value="1"/>
</dbReference>
<evidence type="ECO:0000256" key="12">
    <source>
        <dbReference type="ARBA" id="ARBA00023257"/>
    </source>
</evidence>
<dbReference type="EMBL" id="LR899011">
    <property type="protein sequence ID" value="CAD7085930.1"/>
    <property type="molecule type" value="Genomic_DNA"/>
</dbReference>
<dbReference type="Gene3D" id="3.40.50.2300">
    <property type="match status" value="2"/>
</dbReference>
<dbReference type="CDD" id="cd06382">
    <property type="entry name" value="PBP1_iGluR_Kainate"/>
    <property type="match status" value="1"/>
</dbReference>
<keyword evidence="24" id="KW-1185">Reference proteome</keyword>
<feature type="binding site" evidence="16">
    <location>
        <position position="677"/>
    </location>
    <ligand>
        <name>L-glutamate</name>
        <dbReference type="ChEBI" id="CHEBI:29985"/>
    </ligand>
</feature>
<feature type="chain" id="PRO_5030621704" description="Glutamate receptor ionotropic, kainate 2-like" evidence="20">
    <location>
        <begin position="17"/>
        <end position="916"/>
    </location>
</feature>
<reference evidence="23 24" key="1">
    <citation type="submission" date="2020-11" db="EMBL/GenBank/DDBJ databases">
        <authorList>
            <person name="Wallbank WR R."/>
            <person name="Pardo Diaz C."/>
            <person name="Kozak K."/>
            <person name="Martin S."/>
            <person name="Jiggins C."/>
            <person name="Moest M."/>
            <person name="Warren A I."/>
            <person name="Generalovic N T."/>
            <person name="Byers J.R.P. K."/>
            <person name="Montejo-Kovacevich G."/>
            <person name="Yen C E."/>
        </authorList>
    </citation>
    <scope>NUCLEOTIDE SEQUENCE [LARGE SCALE GENOMIC DNA]</scope>
</reference>
<evidence type="ECO:0000256" key="16">
    <source>
        <dbReference type="PIRSR" id="PIRSR601508-1"/>
    </source>
</evidence>
<name>A0A7R8USR3_HERIL</name>
<feature type="domain" description="Ionotropic glutamate receptor C-terminal" evidence="21">
    <location>
        <begin position="418"/>
        <end position="791"/>
    </location>
</feature>
<keyword evidence="7" id="KW-0770">Synapse</keyword>
<evidence type="ECO:0000256" key="13">
    <source>
        <dbReference type="ARBA" id="ARBA00023286"/>
    </source>
</evidence>
<dbReference type="InterPro" id="IPR001508">
    <property type="entry name" value="Iono_Glu_rcpt_met"/>
</dbReference>
<dbReference type="SUPFAM" id="SSF53850">
    <property type="entry name" value="Periplasmic binding protein-like II"/>
    <property type="match status" value="1"/>
</dbReference>
<evidence type="ECO:0000313" key="23">
    <source>
        <dbReference type="EMBL" id="CAD7085930.1"/>
    </source>
</evidence>
<evidence type="ECO:0000256" key="4">
    <source>
        <dbReference type="ARBA" id="ARBA00022692"/>
    </source>
</evidence>
<evidence type="ECO:0000256" key="9">
    <source>
        <dbReference type="ARBA" id="ARBA00023136"/>
    </source>
</evidence>
<organism evidence="23 24">
    <name type="scientific">Hermetia illucens</name>
    <name type="common">Black soldier fly</name>
    <dbReference type="NCBI Taxonomy" id="343691"/>
    <lineage>
        <taxon>Eukaryota</taxon>
        <taxon>Metazoa</taxon>
        <taxon>Ecdysozoa</taxon>
        <taxon>Arthropoda</taxon>
        <taxon>Hexapoda</taxon>
        <taxon>Insecta</taxon>
        <taxon>Pterygota</taxon>
        <taxon>Neoptera</taxon>
        <taxon>Endopterygota</taxon>
        <taxon>Diptera</taxon>
        <taxon>Brachycera</taxon>
        <taxon>Stratiomyomorpha</taxon>
        <taxon>Stratiomyidae</taxon>
        <taxon>Hermetiinae</taxon>
        <taxon>Hermetia</taxon>
    </lineage>
</organism>
<dbReference type="Pfam" id="PF01094">
    <property type="entry name" value="ANF_receptor"/>
    <property type="match status" value="1"/>
</dbReference>
<feature type="transmembrane region" description="Helical" evidence="19">
    <location>
        <begin position="818"/>
        <end position="839"/>
    </location>
</feature>
<dbReference type="GO" id="GO:0045211">
    <property type="term" value="C:postsynaptic membrane"/>
    <property type="evidence" value="ECO:0007669"/>
    <property type="project" value="UniProtKB-SubCell"/>
</dbReference>
<dbReference type="InParanoid" id="A0A7R8USR3"/>
<dbReference type="PANTHER" id="PTHR18966">
    <property type="entry name" value="IONOTROPIC GLUTAMATE RECEPTOR"/>
    <property type="match status" value="1"/>
</dbReference>
<dbReference type="FunFam" id="3.40.190.10:FF:000117">
    <property type="entry name" value="Glutamate receptor, ionotropic kainate"/>
    <property type="match status" value="1"/>
</dbReference>
<evidence type="ECO:0000256" key="14">
    <source>
        <dbReference type="ARBA" id="ARBA00023303"/>
    </source>
</evidence>
<keyword evidence="11" id="KW-0325">Glycoprotein</keyword>
<evidence type="ECO:0000256" key="17">
    <source>
        <dbReference type="PIRSR" id="PIRSR601508-2"/>
    </source>
</evidence>
<keyword evidence="10" id="KW-0675">Receptor</keyword>
<dbReference type="AlphaFoldDB" id="A0A7R8USR3"/>
<feature type="disulfide bond" evidence="18">
    <location>
        <begin position="740"/>
        <end position="798"/>
    </location>
</feature>
<keyword evidence="8" id="KW-0406">Ion transport</keyword>
<dbReference type="OrthoDB" id="5984008at2759"/>
<keyword evidence="2" id="KW-0813">Transport</keyword>
<evidence type="ECO:0000256" key="15">
    <source>
        <dbReference type="ARBA" id="ARBA00034104"/>
    </source>
</evidence>
<dbReference type="Pfam" id="PF00060">
    <property type="entry name" value="Lig_chan"/>
    <property type="match status" value="1"/>
</dbReference>
<evidence type="ECO:0000256" key="19">
    <source>
        <dbReference type="SAM" id="Phobius"/>
    </source>
</evidence>
<feature type="site" description="Crucial to convey clamshell closure to channel opening" evidence="17">
    <location>
        <position position="656"/>
    </location>
</feature>
<keyword evidence="6 19" id="KW-1133">Transmembrane helix</keyword>
<evidence type="ECO:0000256" key="20">
    <source>
        <dbReference type="SAM" id="SignalP"/>
    </source>
</evidence>
<feature type="binding site" evidence="16">
    <location>
        <position position="506"/>
    </location>
    <ligand>
        <name>L-glutamate</name>
        <dbReference type="ChEBI" id="CHEBI:29985"/>
    </ligand>
</feature>
<dbReference type="InterPro" id="IPR028082">
    <property type="entry name" value="Peripla_BP_I"/>
</dbReference>
<evidence type="ECO:0000259" key="21">
    <source>
        <dbReference type="SMART" id="SM00079"/>
    </source>
</evidence>
<accession>A0A7R8USR3</accession>
<dbReference type="SUPFAM" id="SSF53822">
    <property type="entry name" value="Periplasmic binding protein-like I"/>
    <property type="match status" value="1"/>
</dbReference>
<dbReference type="SMART" id="SM00918">
    <property type="entry name" value="Lig_chan-Glu_bd"/>
    <property type="match status" value="1"/>
</dbReference>
<dbReference type="Proteomes" id="UP000594454">
    <property type="component" value="Chromosome 3"/>
</dbReference>
<feature type="binding site" evidence="16">
    <location>
        <position position="678"/>
    </location>
    <ligand>
        <name>L-glutamate</name>
        <dbReference type="ChEBI" id="CHEBI:29985"/>
    </ligand>
</feature>
<feature type="binding site" evidence="16">
    <location>
        <position position="511"/>
    </location>
    <ligand>
        <name>L-glutamate</name>
        <dbReference type="ChEBI" id="CHEBI:29985"/>
    </ligand>
</feature>
<dbReference type="GO" id="GO:0015276">
    <property type="term" value="F:ligand-gated monoatomic ion channel activity"/>
    <property type="evidence" value="ECO:0007669"/>
    <property type="project" value="InterPro"/>
</dbReference>
<dbReference type="CDD" id="cd13714">
    <property type="entry name" value="PBP2_iGluR_Kainate"/>
    <property type="match status" value="1"/>
</dbReference>
<comment type="subcellular location">
    <subcellularLocation>
        <location evidence="15">Postsynaptic cell membrane</location>
        <topology evidence="15">Multi-pass membrane protein</topology>
    </subcellularLocation>
</comment>
<keyword evidence="12" id="KW-0628">Postsynaptic cell membrane</keyword>
<evidence type="ECO:0008006" key="25">
    <source>
        <dbReference type="Google" id="ProtNLM"/>
    </source>
</evidence>
<feature type="binding site" evidence="16">
    <location>
        <position position="728"/>
    </location>
    <ligand>
        <name>L-glutamate</name>
        <dbReference type="ChEBI" id="CHEBI:29985"/>
    </ligand>
</feature>
<dbReference type="Pfam" id="PF10613">
    <property type="entry name" value="Lig_chan-Glu_bd"/>
    <property type="match status" value="1"/>
</dbReference>
<evidence type="ECO:0000256" key="1">
    <source>
        <dbReference type="ARBA" id="ARBA00008685"/>
    </source>
</evidence>
<evidence type="ECO:0000256" key="5">
    <source>
        <dbReference type="ARBA" id="ARBA00022729"/>
    </source>
</evidence>
<sequence length="916" mass="104813">MWKIFLVLVLCEITAGKRQLPVGGLFTLDEIDEVIAFRTTINRVNDELLNFELVPIVRYITAEDSFVLEQITCDIVAEGAIAVFGPSSGKASAIVNSICHNKGIPHILFSWRDEETREEKLARSMTVNVYPELMGLSEAYADVIRNYQWTAYLVLYDSSEGLKKLQDVIQLPPPQQPIAVLPIGDGPDYRPLWKDVKEYGENRFVVDCSLDKVIDFLSQARDFELIGEDQHFLLTNFDTHTLPPSQFKQFPSNITSVKISAPEHLLRETTYDWMDYELKRGVKYEIDERRVKTSMILIHDAVQLLAKALRSDYSFVDMDLPNVDCDTRTTWDAGQHLYKIMKLMTHNNSMVRELEGFITGRMDMNEYGDREFFKMDVTMFFSETFHKLVTWNRDEGIVDTKMRGIITEKLSEAIQNKTFKISTRLGDPFLMLRTPKDGEVLEGNARYEGYVVDLMHSLSERLGFKYELKLVPDGKYGSINKDTRKWDGIIRQLIEGKADIGICDLTITLERRQAVDFTVPFMSLGISILYAKPVKKPPNLFSFMLPFSFDVWVNTVAIYLVISLLLFAIARISNDEWESPHPCNPDPEEVENIWNVSNSSWLTMGSIMGQGCDLLPKGGTMRLITGMWWFFALMLLNSYTANLAAFLTMSRMDVAIRNVEDLSKQAKIKYGVVQGGSTMSFFRDSNETIYRRMWASMENTKPSVFAATNAEGRDRVLKGRRLFAFLMESTSLEYITERYCELTEIGTRFGDKFYGIALPLNSRYRSIISEEVLRMSERGEMYDLKMKWWKHSHGGGKCISTDPQPDGNELTLEQVGGVFLVLGSGLLISFLIGFCEFLWNVHKIAAKRGVTIKRAFRTEAMFAMKFWVKQKAVDPEPSEESFPRKPSQVKFKFSMTSSIGSENLRTKSALDLRPQV</sequence>
<keyword evidence="13" id="KW-1071">Ligand-gated ion channel</keyword>
<dbReference type="FunFam" id="3.40.190.10:FF:000060">
    <property type="entry name" value="Glutamate receptor ionotropic, kainate 1"/>
    <property type="match status" value="1"/>
</dbReference>
<gene>
    <name evidence="23" type="ORF">HERILL_LOCUS8739</name>
</gene>
<keyword evidence="18" id="KW-1015">Disulfide bond</keyword>
<comment type="similarity">
    <text evidence="1">Belongs to the glutamate-gated ion channel (TC 1.A.10.1) family.</text>
</comment>
<evidence type="ECO:0000256" key="18">
    <source>
        <dbReference type="PIRSR" id="PIRSR601508-3"/>
    </source>
</evidence>
<keyword evidence="4 19" id="KW-0812">Transmembrane</keyword>
<dbReference type="SMART" id="SM00079">
    <property type="entry name" value="PBPe"/>
    <property type="match status" value="1"/>
</dbReference>
<evidence type="ECO:0000256" key="2">
    <source>
        <dbReference type="ARBA" id="ARBA00022448"/>
    </source>
</evidence>
<feature type="transmembrane region" description="Helical" evidence="19">
    <location>
        <begin position="551"/>
        <end position="572"/>
    </location>
</feature>
<dbReference type="Gene3D" id="3.40.190.10">
    <property type="entry name" value="Periplasmic binding protein-like II"/>
    <property type="match status" value="2"/>
</dbReference>